<sequence>MKKIKSFFSRFKDEKGFGILGLLTVAGLISFAVGINSFVEYAKNEDKKV</sequence>
<keyword evidence="1" id="KW-0472">Membrane</keyword>
<evidence type="ECO:0000313" key="2">
    <source>
        <dbReference type="EMBL" id="GAG83295.1"/>
    </source>
</evidence>
<evidence type="ECO:0000256" key="1">
    <source>
        <dbReference type="SAM" id="Phobius"/>
    </source>
</evidence>
<gene>
    <name evidence="2" type="ORF">S01H4_33905</name>
</gene>
<feature type="transmembrane region" description="Helical" evidence="1">
    <location>
        <begin position="20"/>
        <end position="39"/>
    </location>
</feature>
<accession>X1AL28</accession>
<keyword evidence="1" id="KW-1133">Transmembrane helix</keyword>
<reference evidence="2" key="1">
    <citation type="journal article" date="2014" name="Front. Microbiol.">
        <title>High frequency of phylogenetically diverse reductive dehalogenase-homologous genes in deep subseafloor sedimentary metagenomes.</title>
        <authorList>
            <person name="Kawai M."/>
            <person name="Futagami T."/>
            <person name="Toyoda A."/>
            <person name="Takaki Y."/>
            <person name="Nishi S."/>
            <person name="Hori S."/>
            <person name="Arai W."/>
            <person name="Tsubouchi T."/>
            <person name="Morono Y."/>
            <person name="Uchiyama I."/>
            <person name="Ito T."/>
            <person name="Fujiyama A."/>
            <person name="Inagaki F."/>
            <person name="Takami H."/>
        </authorList>
    </citation>
    <scope>NUCLEOTIDE SEQUENCE</scope>
    <source>
        <strain evidence="2">Expedition CK06-06</strain>
    </source>
</reference>
<name>X1AL28_9ZZZZ</name>
<proteinExistence type="predicted"/>
<feature type="non-terminal residue" evidence="2">
    <location>
        <position position="49"/>
    </location>
</feature>
<keyword evidence="1" id="KW-0812">Transmembrane</keyword>
<organism evidence="2">
    <name type="scientific">marine sediment metagenome</name>
    <dbReference type="NCBI Taxonomy" id="412755"/>
    <lineage>
        <taxon>unclassified sequences</taxon>
        <taxon>metagenomes</taxon>
        <taxon>ecological metagenomes</taxon>
    </lineage>
</organism>
<dbReference type="AlphaFoldDB" id="X1AL28"/>
<protein>
    <submittedName>
        <fullName evidence="2">Uncharacterized protein</fullName>
    </submittedName>
</protein>
<dbReference type="EMBL" id="BART01017892">
    <property type="protein sequence ID" value="GAG83295.1"/>
    <property type="molecule type" value="Genomic_DNA"/>
</dbReference>
<comment type="caution">
    <text evidence="2">The sequence shown here is derived from an EMBL/GenBank/DDBJ whole genome shotgun (WGS) entry which is preliminary data.</text>
</comment>